<evidence type="ECO:0000313" key="2">
    <source>
        <dbReference type="Proteomes" id="UP000033945"/>
    </source>
</evidence>
<proteinExistence type="predicted"/>
<gene>
    <name evidence="1" type="ORF">UW55_C0014G0006</name>
</gene>
<comment type="caution">
    <text evidence="1">The sequence shown here is derived from an EMBL/GenBank/DDBJ whole genome shotgun (WGS) entry which is preliminary data.</text>
</comment>
<evidence type="ECO:0000313" key="1">
    <source>
        <dbReference type="EMBL" id="KKT62301.1"/>
    </source>
</evidence>
<sequence>MRGQLLIQVLVFAAIAILVLVGIASFVSVSIQAGRITVQRELAIEIAEAGIDYYRWHLAHSPNDYQDGTGSAGPYVHNLLDKNGNIVGQYILDIIPPPVGSTLVAITSTGKISANPNLQRKIQTKLAIPSIAKYAVIANAAMRFGAGTEVFGPIHSNGGIRFDGLAHNLVTSSVSSYDDPDHTGGNEFGVHTHVSPTDPLPPAQVPSRPDVFEAGRQFPVPAVDFAGLTADLAQMKADAQTNGKYFAGSGGLGYRIVLKTNDTFDLYRVNSLVSPPSGCSSSQSGWGTWSINTTGGAQTFLANHQFPANGIIFAEDHLWVEGQIDGARLTISSAKFPDNSSTRTSIAVNNNILYTNYDGSDVIGLIAQNNFNVGLKSLDTLRIDAALIAQNGRVGRHYYGSSCGTGYVGSTITLLGMIATNQRYGFAYTDGTGYQTRNINYDGNLLYAPPPSFPRTSDQYTTISWEELK</sequence>
<protein>
    <submittedName>
        <fullName evidence="1">Uncharacterized protein</fullName>
    </submittedName>
</protein>
<name>A0A0G1ISC9_9BACT</name>
<accession>A0A0G1ISC9</accession>
<organism evidence="1 2">
    <name type="scientific">Candidatus Giovannonibacteria bacterium GW2011_GWA2_44_26</name>
    <dbReference type="NCBI Taxonomy" id="1618648"/>
    <lineage>
        <taxon>Bacteria</taxon>
        <taxon>Candidatus Giovannoniibacteriota</taxon>
    </lineage>
</organism>
<dbReference type="Proteomes" id="UP000033945">
    <property type="component" value="Unassembled WGS sequence"/>
</dbReference>
<dbReference type="AlphaFoldDB" id="A0A0G1ISC9"/>
<reference evidence="1 2" key="1">
    <citation type="journal article" date="2015" name="Nature">
        <title>rRNA introns, odd ribosomes, and small enigmatic genomes across a large radiation of phyla.</title>
        <authorList>
            <person name="Brown C.T."/>
            <person name="Hug L.A."/>
            <person name="Thomas B.C."/>
            <person name="Sharon I."/>
            <person name="Castelle C.J."/>
            <person name="Singh A."/>
            <person name="Wilkins M.J."/>
            <person name="Williams K.H."/>
            <person name="Banfield J.F."/>
        </authorList>
    </citation>
    <scope>NUCLEOTIDE SEQUENCE [LARGE SCALE GENOMIC DNA]</scope>
</reference>
<dbReference type="EMBL" id="LCIT01000014">
    <property type="protein sequence ID" value="KKT62301.1"/>
    <property type="molecule type" value="Genomic_DNA"/>
</dbReference>